<sequence>MLKRTIVALLGLSVLLFCVDYAAQSAIKTRENIISEDRVASPQAGEFVIVVETVEVETYAQTQNDSDNNAAVQAPTVVRAYNARASWYRHGKVTANGERYNPLGHTVAHKSLPFGTMVRFTNPETGESVVARVNDRGPFIKGREFDLSLGSARAVGMERRGVMILRIEILS</sequence>
<dbReference type="InterPro" id="IPR012997">
    <property type="entry name" value="RplA"/>
</dbReference>
<evidence type="ECO:0000256" key="1">
    <source>
        <dbReference type="ARBA" id="ARBA00023239"/>
    </source>
</evidence>
<dbReference type="PANTHER" id="PTHR34183">
    <property type="entry name" value="ENDOLYTIC PEPTIDOGLYCAN TRANSGLYCOSYLASE RLPA"/>
    <property type="match status" value="1"/>
</dbReference>
<evidence type="ECO:0000259" key="3">
    <source>
        <dbReference type="Pfam" id="PF03330"/>
    </source>
</evidence>
<dbReference type="NCBIfam" id="TIGR00413">
    <property type="entry name" value="rlpA"/>
    <property type="match status" value="1"/>
</dbReference>
<reference evidence="4" key="1">
    <citation type="submission" date="2020-04" db="EMBL/GenBank/DDBJ databases">
        <authorList>
            <person name="Chiriac C."/>
            <person name="Salcher M."/>
            <person name="Ghai R."/>
            <person name="Kavagutti S V."/>
        </authorList>
    </citation>
    <scope>NUCLEOTIDE SEQUENCE</scope>
</reference>
<dbReference type="InterPro" id="IPR034718">
    <property type="entry name" value="RlpA"/>
</dbReference>
<dbReference type="HAMAP" id="MF_02071">
    <property type="entry name" value="RlpA"/>
    <property type="match status" value="1"/>
</dbReference>
<dbReference type="GO" id="GO:0016829">
    <property type="term" value="F:lyase activity"/>
    <property type="evidence" value="ECO:0007669"/>
    <property type="project" value="UniProtKB-KW"/>
</dbReference>
<dbReference type="Pfam" id="PF03330">
    <property type="entry name" value="DPBB_1"/>
    <property type="match status" value="1"/>
</dbReference>
<dbReference type="PANTHER" id="PTHR34183:SF8">
    <property type="entry name" value="ENDOLYTIC PEPTIDOGLYCAN TRANSGLYCOSYLASE RLPA-RELATED"/>
    <property type="match status" value="1"/>
</dbReference>
<dbReference type="CDD" id="cd22268">
    <property type="entry name" value="DPBB_RlpA-like"/>
    <property type="match status" value="1"/>
</dbReference>
<feature type="domain" description="RlpA-like protein double-psi beta-barrel" evidence="3">
    <location>
        <begin position="83"/>
        <end position="163"/>
    </location>
</feature>
<name>A0A6J5M261_9CAUD</name>
<organism evidence="4">
    <name type="scientific">uncultured Caudovirales phage</name>
    <dbReference type="NCBI Taxonomy" id="2100421"/>
    <lineage>
        <taxon>Viruses</taxon>
        <taxon>Duplodnaviria</taxon>
        <taxon>Heunggongvirae</taxon>
        <taxon>Uroviricota</taxon>
        <taxon>Caudoviricetes</taxon>
        <taxon>Peduoviridae</taxon>
        <taxon>Maltschvirus</taxon>
        <taxon>Maltschvirus maltsch</taxon>
    </lineage>
</organism>
<dbReference type="Gene3D" id="2.40.40.10">
    <property type="entry name" value="RlpA-like domain"/>
    <property type="match status" value="1"/>
</dbReference>
<proteinExistence type="inferred from homology"/>
<dbReference type="SUPFAM" id="SSF50685">
    <property type="entry name" value="Barwin-like endoglucanases"/>
    <property type="match status" value="1"/>
</dbReference>
<protein>
    <submittedName>
        <fullName evidence="4">Rare lipoprotein A</fullName>
    </submittedName>
</protein>
<keyword evidence="1" id="KW-0456">Lyase</keyword>
<dbReference type="InterPro" id="IPR036908">
    <property type="entry name" value="RlpA-like_sf"/>
</dbReference>
<gene>
    <name evidence="4" type="ORF">UFOVP395_143</name>
</gene>
<evidence type="ECO:0000313" key="4">
    <source>
        <dbReference type="EMBL" id="CAB4140808.1"/>
    </source>
</evidence>
<evidence type="ECO:0000256" key="2">
    <source>
        <dbReference type="ARBA" id="ARBA00023316"/>
    </source>
</evidence>
<dbReference type="GO" id="GO:0071555">
    <property type="term" value="P:cell wall organization"/>
    <property type="evidence" value="ECO:0007669"/>
    <property type="project" value="UniProtKB-KW"/>
</dbReference>
<dbReference type="EMBL" id="LR796380">
    <property type="protein sequence ID" value="CAB4140808.1"/>
    <property type="molecule type" value="Genomic_DNA"/>
</dbReference>
<accession>A0A6J5M261</accession>
<keyword evidence="4" id="KW-0449">Lipoprotein</keyword>
<keyword evidence="2" id="KW-0961">Cell wall biogenesis/degradation</keyword>
<dbReference type="InterPro" id="IPR009009">
    <property type="entry name" value="RlpA-like_DPBB"/>
</dbReference>